<dbReference type="Proteomes" id="UP000287124">
    <property type="component" value="Unassembled WGS sequence"/>
</dbReference>
<dbReference type="AlphaFoldDB" id="A0A430LFN6"/>
<evidence type="ECO:0000313" key="3">
    <source>
        <dbReference type="Proteomes" id="UP000287124"/>
    </source>
</evidence>
<gene>
    <name evidence="2" type="ORF">BHE90_011052</name>
</gene>
<dbReference type="InterPro" id="IPR001810">
    <property type="entry name" value="F-box_dom"/>
</dbReference>
<dbReference type="InterPro" id="IPR032675">
    <property type="entry name" value="LRR_dom_sf"/>
</dbReference>
<dbReference type="EMBL" id="MIKF01000218">
    <property type="protein sequence ID" value="RTE74527.1"/>
    <property type="molecule type" value="Genomic_DNA"/>
</dbReference>
<dbReference type="Gene3D" id="3.80.10.10">
    <property type="entry name" value="Ribonuclease Inhibitor"/>
    <property type="match status" value="1"/>
</dbReference>
<protein>
    <recommendedName>
        <fullName evidence="1">F-box domain-containing protein</fullName>
    </recommendedName>
</protein>
<proteinExistence type="predicted"/>
<comment type="caution">
    <text evidence="2">The sequence shown here is derived from an EMBL/GenBank/DDBJ whole genome shotgun (WGS) entry which is preliminary data.</text>
</comment>
<dbReference type="PROSITE" id="PS50181">
    <property type="entry name" value="FBOX"/>
    <property type="match status" value="1"/>
</dbReference>
<feature type="domain" description="F-box" evidence="1">
    <location>
        <begin position="29"/>
        <end position="74"/>
    </location>
</feature>
<reference evidence="2 3" key="1">
    <citation type="submission" date="2017-06" db="EMBL/GenBank/DDBJ databases">
        <title>Comparative genomic analysis of Ambrosia Fusariam Clade fungi.</title>
        <authorList>
            <person name="Stajich J.E."/>
            <person name="Carrillo J."/>
            <person name="Kijimoto T."/>
            <person name="Eskalen A."/>
            <person name="O'Donnell K."/>
            <person name="Kasson M."/>
        </authorList>
    </citation>
    <scope>NUCLEOTIDE SEQUENCE [LARGE SCALE GENOMIC DNA]</scope>
    <source>
        <strain evidence="2 3">UCR1854</strain>
    </source>
</reference>
<accession>A0A430LFN6</accession>
<evidence type="ECO:0000313" key="2">
    <source>
        <dbReference type="EMBL" id="RTE74527.1"/>
    </source>
</evidence>
<sequence length="413" mass="46529">MRSSPPIVYQLLSSGTPTLASTMEGQRPPPMLDELPPEIHTGIGSHLSGRELDGVTRASKRLRALFLRSIFRRVRFDSTQPEVASSLDLFVNGRSAEDMSCILAAVRCASFILPLSELPDVFSPEEMLPVSLDPLRLQVLRAIRLVSQVRRLTVDLELFGDGHAQIFRNVLPSVPRWEHLHSLKMTGVDHCQELATTLIHSCSSQKLISVDMSGIFSFALAGVVQQHCKRLERLRIEHPFPPLNENHFPAMKYIYESRESLRHVKWLAIAEKNPGDTGSLDAFEQCFEEMLEALQQMPALLRFAFTLDINRFQPDEIRDSLGLDENDNEALTDDEMLEWHTTQIQRIADSAPQLQEVCLFRNCGTSMGKDITGIFRGTKVEDGNTMRVHLDAVQPGVECTRFPWGIGDDDERA</sequence>
<keyword evidence="3" id="KW-1185">Reference proteome</keyword>
<organism evidence="2 3">
    <name type="scientific">Fusarium euwallaceae</name>
    <dbReference type="NCBI Taxonomy" id="1147111"/>
    <lineage>
        <taxon>Eukaryota</taxon>
        <taxon>Fungi</taxon>
        <taxon>Dikarya</taxon>
        <taxon>Ascomycota</taxon>
        <taxon>Pezizomycotina</taxon>
        <taxon>Sordariomycetes</taxon>
        <taxon>Hypocreomycetidae</taxon>
        <taxon>Hypocreales</taxon>
        <taxon>Nectriaceae</taxon>
        <taxon>Fusarium</taxon>
        <taxon>Fusarium solani species complex</taxon>
    </lineage>
</organism>
<evidence type="ECO:0000259" key="1">
    <source>
        <dbReference type="PROSITE" id="PS50181"/>
    </source>
</evidence>
<name>A0A430LFN6_9HYPO</name>